<sequence>MRRHAEEALPEPDHLLRRWKAWELGENKPSPHYAPLIAATLHTVTTALFPPDDRKESGLEIVNATGMDTMEIMSRLQASSVNEATLQALRITVDRLCSEYAHSRPEELVVEGRRWLRRIVEMQEQRLSFAQRRDTLELAGWLALLVGCLEYDMGDRRSAEATRQSALSLGQEVGSAGILGWAHEMKAWFALTAGDYRGVIAAAQAGQSASGSHSVGVQLVAQEAKAWARMGQQTEMEDALERGRVLLDSMPYPDNIDNHFVVDPLKFDFYAMDCYRHVGNDRLASTLADEVIRGATDFNGFERAPMRIAEARITLGVAAARSGDLEGAVTFGRRALAGGRKSLPSLAMVSQDLAAVLANRFSGEADAKAYLDQLHEIRGTY</sequence>
<reference evidence="2" key="1">
    <citation type="journal article" date="2021" name="Curr. Microbiol.">
        <title>Complete genome of nocamycin-producing strain Saccharothrix syringae NRRL B-16468 reveals the biosynthetic potential for secondary metabolites.</title>
        <authorList>
            <person name="Mo X."/>
            <person name="Yang S."/>
        </authorList>
    </citation>
    <scope>NUCLEOTIDE SEQUENCE [LARGE SCALE GENOMIC DNA]</scope>
    <source>
        <strain evidence="2">ATCC 51364 / DSM 43886 / JCM 6844 / KCTC 9398 / NBRC 14523 / NRRL B-16468 / INA 2240</strain>
    </source>
</reference>
<name>A0A5Q0HEZ1_SACSY</name>
<evidence type="ECO:0000313" key="2">
    <source>
        <dbReference type="Proteomes" id="UP000325787"/>
    </source>
</evidence>
<dbReference type="Proteomes" id="UP000325787">
    <property type="component" value="Chromosome"/>
</dbReference>
<dbReference type="AlphaFoldDB" id="A0A5Q0HEZ1"/>
<dbReference type="EMBL" id="CP034550">
    <property type="protein sequence ID" value="QFZ24393.1"/>
    <property type="molecule type" value="Genomic_DNA"/>
</dbReference>
<protein>
    <submittedName>
        <fullName evidence="1">XRE family transcriptional regulator</fullName>
    </submittedName>
</protein>
<dbReference type="OrthoDB" id="3213425at2"/>
<evidence type="ECO:0000313" key="1">
    <source>
        <dbReference type="EMBL" id="QFZ24393.1"/>
    </source>
</evidence>
<proteinExistence type="predicted"/>
<dbReference type="KEGG" id="ssyi:EKG83_20915"/>
<keyword evidence="2" id="KW-1185">Reference proteome</keyword>
<gene>
    <name evidence="1" type="ORF">EKG83_20915</name>
</gene>
<accession>A0A5Q0HEZ1</accession>
<organism evidence="1 2">
    <name type="scientific">Saccharothrix syringae</name>
    <name type="common">Nocardiopsis syringae</name>
    <dbReference type="NCBI Taxonomy" id="103733"/>
    <lineage>
        <taxon>Bacteria</taxon>
        <taxon>Bacillati</taxon>
        <taxon>Actinomycetota</taxon>
        <taxon>Actinomycetes</taxon>
        <taxon>Pseudonocardiales</taxon>
        <taxon>Pseudonocardiaceae</taxon>
        <taxon>Saccharothrix</taxon>
    </lineage>
</organism>
<dbReference type="Gene3D" id="1.25.40.10">
    <property type="entry name" value="Tetratricopeptide repeat domain"/>
    <property type="match status" value="1"/>
</dbReference>
<dbReference type="InterPro" id="IPR011990">
    <property type="entry name" value="TPR-like_helical_dom_sf"/>
</dbReference>